<dbReference type="PANTHER" id="PTHR20856">
    <property type="entry name" value="DNA-DIRECTED RNA POLYMERASE I SUBUNIT 2"/>
    <property type="match status" value="1"/>
</dbReference>
<dbReference type="PROSITE" id="PS01166">
    <property type="entry name" value="RNA_POL_BETA"/>
    <property type="match status" value="1"/>
</dbReference>
<evidence type="ECO:0000259" key="18">
    <source>
        <dbReference type="Pfam" id="PF04563"/>
    </source>
</evidence>
<evidence type="ECO:0000256" key="11">
    <source>
        <dbReference type="ARBA" id="ARBA00025539"/>
    </source>
</evidence>
<dbReference type="FunFam" id="3.90.1800.10:FF:000004">
    <property type="entry name" value="DNA-directed RNA polymerase subunit beta"/>
    <property type="match status" value="1"/>
</dbReference>
<comment type="similarity">
    <text evidence="2 13">Belongs to the RNA polymerase beta chain family.</text>
</comment>
<dbReference type="Pfam" id="PF04563">
    <property type="entry name" value="RNA_pol_Rpb2_1"/>
    <property type="match status" value="1"/>
</dbReference>
<evidence type="ECO:0000256" key="1">
    <source>
        <dbReference type="ARBA" id="ARBA00004604"/>
    </source>
</evidence>
<dbReference type="InterPro" id="IPR007641">
    <property type="entry name" value="RNA_pol_Rpb2_7"/>
</dbReference>
<dbReference type="Gene3D" id="3.90.1100.10">
    <property type="match status" value="1"/>
</dbReference>
<dbReference type="FunFam" id="3.90.1110.10:FF:000007">
    <property type="entry name" value="DNA-directed RNA polymerase subunit beta"/>
    <property type="match status" value="1"/>
</dbReference>
<dbReference type="EMBL" id="CCKQ01013985">
    <property type="protein sequence ID" value="CDW85711.1"/>
    <property type="molecule type" value="Genomic_DNA"/>
</dbReference>
<dbReference type="EC" id="2.7.7.6" evidence="14"/>
<keyword evidence="21" id="KW-1185">Reference proteome</keyword>
<keyword evidence="9 14" id="KW-0804">Transcription</keyword>
<dbReference type="InterPro" id="IPR007121">
    <property type="entry name" value="RNA_pol_bsu_CS"/>
</dbReference>
<feature type="domain" description="RNA polymerase Rpb2" evidence="17">
    <location>
        <begin position="225"/>
        <end position="387"/>
    </location>
</feature>
<feature type="domain" description="DNA-directed RNA polymerase subunit 2 hybrid-binding" evidence="15">
    <location>
        <begin position="721"/>
        <end position="1092"/>
    </location>
</feature>
<dbReference type="GO" id="GO:0003899">
    <property type="term" value="F:DNA-directed RNA polymerase activity"/>
    <property type="evidence" value="ECO:0007669"/>
    <property type="project" value="UniProtKB-EC"/>
</dbReference>
<dbReference type="InterPro" id="IPR007644">
    <property type="entry name" value="RNA_pol_bsu_protrusion"/>
</dbReference>
<dbReference type="GO" id="GO:0006351">
    <property type="term" value="P:DNA-templated transcription"/>
    <property type="evidence" value="ECO:0007669"/>
    <property type="project" value="InterPro"/>
</dbReference>
<dbReference type="Proteomes" id="UP000039865">
    <property type="component" value="Unassembled WGS sequence"/>
</dbReference>
<evidence type="ECO:0000256" key="9">
    <source>
        <dbReference type="ARBA" id="ARBA00023163"/>
    </source>
</evidence>
<dbReference type="Pfam" id="PF04560">
    <property type="entry name" value="RNA_pol_Rpb2_7"/>
    <property type="match status" value="1"/>
</dbReference>
<evidence type="ECO:0000259" key="16">
    <source>
        <dbReference type="Pfam" id="PF04560"/>
    </source>
</evidence>
<dbReference type="OrthoDB" id="10248617at2759"/>
<dbReference type="GO" id="GO:0000428">
    <property type="term" value="C:DNA-directed RNA polymerase complex"/>
    <property type="evidence" value="ECO:0007669"/>
    <property type="project" value="UniProtKB-KW"/>
</dbReference>
<dbReference type="InterPro" id="IPR007642">
    <property type="entry name" value="RNA_pol_Rpb2_2"/>
</dbReference>
<evidence type="ECO:0000256" key="13">
    <source>
        <dbReference type="RuleBase" id="RU000434"/>
    </source>
</evidence>
<evidence type="ECO:0000256" key="14">
    <source>
        <dbReference type="RuleBase" id="RU363031"/>
    </source>
</evidence>
<keyword evidence="4 14" id="KW-0808">Transferase</keyword>
<dbReference type="FunFam" id="3.90.1100.10:FF:000008">
    <property type="entry name" value="DNA-directed RNA polymerase subunit beta"/>
    <property type="match status" value="1"/>
</dbReference>
<evidence type="ECO:0000256" key="12">
    <source>
        <dbReference type="ARBA" id="ARBA00047768"/>
    </source>
</evidence>
<dbReference type="OMA" id="FFGVVHY"/>
<evidence type="ECO:0000259" key="15">
    <source>
        <dbReference type="Pfam" id="PF00562"/>
    </source>
</evidence>
<dbReference type="InterPro" id="IPR007645">
    <property type="entry name" value="RNA_pol_Rpb2_3"/>
</dbReference>
<dbReference type="CDD" id="cd00653">
    <property type="entry name" value="RNA_pol_B_RPB2"/>
    <property type="match status" value="1"/>
</dbReference>
<keyword evidence="6" id="KW-0479">Metal-binding</keyword>
<reference evidence="20 21" key="1">
    <citation type="submission" date="2014-06" db="EMBL/GenBank/DDBJ databases">
        <authorList>
            <person name="Swart Estienne"/>
        </authorList>
    </citation>
    <scope>NUCLEOTIDE SEQUENCE [LARGE SCALE GENOMIC DNA]</scope>
    <source>
        <strain evidence="20 21">130c</strain>
    </source>
</reference>
<dbReference type="GO" id="GO:0032549">
    <property type="term" value="F:ribonucleoside binding"/>
    <property type="evidence" value="ECO:0007669"/>
    <property type="project" value="InterPro"/>
</dbReference>
<evidence type="ECO:0000259" key="17">
    <source>
        <dbReference type="Pfam" id="PF04561"/>
    </source>
</evidence>
<dbReference type="SUPFAM" id="SSF64484">
    <property type="entry name" value="beta and beta-prime subunits of DNA dependent RNA-polymerase"/>
    <property type="match status" value="1"/>
</dbReference>
<dbReference type="AlphaFoldDB" id="A0A078AUL4"/>
<dbReference type="InParanoid" id="A0A078AUL4"/>
<dbReference type="GO" id="GO:0005730">
    <property type="term" value="C:nucleolus"/>
    <property type="evidence" value="ECO:0007669"/>
    <property type="project" value="UniProtKB-SubCell"/>
</dbReference>
<evidence type="ECO:0000256" key="6">
    <source>
        <dbReference type="ARBA" id="ARBA00022723"/>
    </source>
</evidence>
<keyword evidence="3 14" id="KW-0240">DNA-directed RNA polymerase</keyword>
<dbReference type="Pfam" id="PF00562">
    <property type="entry name" value="RNA_pol_Rpb2_6"/>
    <property type="match status" value="1"/>
</dbReference>
<feature type="domain" description="RNA polymerase Rpb2" evidence="16">
    <location>
        <begin position="1094"/>
        <end position="1203"/>
    </location>
</feature>
<sequence length="1207" mass="136964">MQKERKVNDKVRFTEKTLSTQLMNAAKHHIESFDYAMQVCLPRICSQLLAAEISAPTEAELARNKNAANTQYPFKKMLIWKPARQDQSSGLITYSQGSASGKGSQDGDKVYPSECRLRSLTYAAPLYATIARKIDNEPEEKVTVPLGDVPVMVRSENCHLHALTEQELVKRHEDMAELGGYFIINGNERIVRMLIMTKRNYPVAFSRPTFINRGKLFTPFAVQMRCVRDDLFAQTLTLHYLSDGNCSMRLIYQKQEFLIPAYVILKALVDVTDVQIYNKLVKGYFKNRQIGDRVEVLLQDGNKLSLYSQNQCLAYLGSRFRMALVGVQSDMSDVDVGNFFIQRHLFVHTQSYKDKFNTLCIMIEKLYAVVAQECELDNLDSPSNQEVLLSGHLYASLLAEKLQDLLLGAKAKIVRDLRNPNFDRLQIRNPLYMKKMIDSQVSVGKKMEHFLATGNLISRTNLDLMQTAGYTIVADKLNNHRYLSHFRSIHRGQYFAEMKTTTVRKLLPEAWGFLCPVHTPDGGPCGLLNHITSSCIPLAKEDGELCRHGEKLKNFKALLAQLGMNPVSSDFGLIYPNKYLPIMLDGVLLGCVDPQIAPELVRSLRALKIQQLNTSALYESVPKTLEVAFLPPTFPPEDDTTNGEQEVQSNQKGHKNKFFPGIFMTSSVARFVRPVQNLEVGGVEWIGPLEQVNLSIACLEEDIRTDTTHQEIDPINVLSMIASTIPFADYNQSPRNMYQCQMAKQTMGTPYHNHPYRMDNKVYRILFPQEPLVRTENYNNYDFRQYPSGTNAVVAVISYTGYDMEDAMIINKSAYERGFGHGCVYKSYIKELNEQVMGGSSSSKSRYRMINQNKYREDARIDLAEKNIDSDGTPQIGLKLTHGSPELCVYDTVLGKPKYMSFKDNEPARVENVRLMGDEKGSANNVNYGYTIRYSRNPVIGDKFSSRHGQKGVLSVLWPQEDMPFTESGISPDIIINPHAFPSRMTIGMLIESIAGKSGSNSGQFKTVKTFEKYEDDDVVQYFGQELLKQGYNYYGTETMYSGIFGDQMKVDIFLGVVYYQRLRHMVSDKSQARATGPYDVLTHQPVKGRKKQGGIRFGEMERDSLLAHGASFCLNDRLMKCSDYSEGYVCKKCGSIISCYLNREILKNQSSVGANQQKYAVNERVYCRVCDDYDCRKVQIPYVLRYLTNELAAMNIKLQFHLEPAV</sequence>
<dbReference type="Gene3D" id="2.40.50.150">
    <property type="match status" value="1"/>
</dbReference>
<feature type="domain" description="RNA polymerase beta subunit protrusion" evidence="18">
    <location>
        <begin position="26"/>
        <end position="437"/>
    </location>
</feature>
<dbReference type="InterPro" id="IPR014724">
    <property type="entry name" value="RNA_pol_RPB2_OB-fold"/>
</dbReference>
<keyword evidence="5 14" id="KW-0548">Nucleotidyltransferase</keyword>
<keyword evidence="7" id="KW-0863">Zinc-finger</keyword>
<dbReference type="GO" id="GO:0003677">
    <property type="term" value="F:DNA binding"/>
    <property type="evidence" value="ECO:0007669"/>
    <property type="project" value="InterPro"/>
</dbReference>
<comment type="function">
    <text evidence="11">DNA-dependent RNA polymerase catalyzes the transcription of DNA into RNA using the four ribonucleoside triphosphates as substrates. Second largest core component of RNA polymerase I which synthesizes ribosomal RNA precursors. Proposed to contribute to the polymerase catalytic activity and forms the polymerase active center together with the largest subunit. Pol I is composed of mobile elements and RPA2 is part of the core element with the central large cleft and probably a clamp element that moves to open and close the cleft.</text>
</comment>
<dbReference type="FunCoup" id="A0A078AUL4">
    <property type="interactions" value="442"/>
</dbReference>
<proteinExistence type="inferred from homology"/>
<organism evidence="20 21">
    <name type="scientific">Stylonychia lemnae</name>
    <name type="common">Ciliate</name>
    <dbReference type="NCBI Taxonomy" id="5949"/>
    <lineage>
        <taxon>Eukaryota</taxon>
        <taxon>Sar</taxon>
        <taxon>Alveolata</taxon>
        <taxon>Ciliophora</taxon>
        <taxon>Intramacronucleata</taxon>
        <taxon>Spirotrichea</taxon>
        <taxon>Stichotrichia</taxon>
        <taxon>Sporadotrichida</taxon>
        <taxon>Oxytrichidae</taxon>
        <taxon>Stylonychinae</taxon>
        <taxon>Stylonychia</taxon>
    </lineage>
</organism>
<dbReference type="FunFam" id="3.90.1100.10:FF:000016">
    <property type="entry name" value="DNA-directed RNA polymerase subunit beta"/>
    <property type="match status" value="1"/>
</dbReference>
<dbReference type="Gene3D" id="3.90.1070.20">
    <property type="match status" value="1"/>
</dbReference>
<dbReference type="Pfam" id="PF04565">
    <property type="entry name" value="RNA_pol_Rpb2_3"/>
    <property type="match status" value="1"/>
</dbReference>
<dbReference type="InterPro" id="IPR037033">
    <property type="entry name" value="DNA-dir_RNAP_su2_hyb_sf"/>
</dbReference>
<dbReference type="FunFam" id="2.40.270.10:FF:000006">
    <property type="entry name" value="DNA-directed RNA polymerase subunit beta"/>
    <property type="match status" value="1"/>
</dbReference>
<evidence type="ECO:0000256" key="2">
    <source>
        <dbReference type="ARBA" id="ARBA00006835"/>
    </source>
</evidence>
<comment type="catalytic activity">
    <reaction evidence="12">
        <text>RNA(n) + a ribonucleoside 5'-triphosphate = RNA(n+1) + diphosphate</text>
        <dbReference type="Rhea" id="RHEA:21248"/>
        <dbReference type="Rhea" id="RHEA-COMP:14527"/>
        <dbReference type="Rhea" id="RHEA-COMP:17342"/>
        <dbReference type="ChEBI" id="CHEBI:33019"/>
        <dbReference type="ChEBI" id="CHEBI:61557"/>
        <dbReference type="ChEBI" id="CHEBI:140395"/>
        <dbReference type="EC" id="2.7.7.6"/>
    </reaction>
    <physiologicalReaction direction="left-to-right" evidence="12">
        <dbReference type="Rhea" id="RHEA:21249"/>
    </physiologicalReaction>
</comment>
<evidence type="ECO:0000313" key="21">
    <source>
        <dbReference type="Proteomes" id="UP000039865"/>
    </source>
</evidence>
<evidence type="ECO:0000259" key="19">
    <source>
        <dbReference type="Pfam" id="PF04565"/>
    </source>
</evidence>
<dbReference type="InterPro" id="IPR037034">
    <property type="entry name" value="RNA_pol_Rpb2_2_sf"/>
</dbReference>
<evidence type="ECO:0000256" key="8">
    <source>
        <dbReference type="ARBA" id="ARBA00022833"/>
    </source>
</evidence>
<dbReference type="Pfam" id="PF04561">
    <property type="entry name" value="RNA_pol_Rpb2_2"/>
    <property type="match status" value="1"/>
</dbReference>
<dbReference type="InterPro" id="IPR007120">
    <property type="entry name" value="DNA-dir_RNAP_su2_dom"/>
</dbReference>
<dbReference type="Gene3D" id="2.40.270.10">
    <property type="entry name" value="DNA-directed RNA polymerase, subunit 2, domain 6"/>
    <property type="match status" value="1"/>
</dbReference>
<protein>
    <recommendedName>
        <fullName evidence="14">DNA-directed RNA polymerase subunit beta</fullName>
        <ecNumber evidence="14">2.7.7.6</ecNumber>
    </recommendedName>
</protein>
<name>A0A078AUL4_STYLE</name>
<keyword evidence="8" id="KW-0862">Zinc</keyword>
<dbReference type="Gene3D" id="3.90.1800.10">
    <property type="entry name" value="RNA polymerase alpha subunit dimerisation domain"/>
    <property type="match status" value="1"/>
</dbReference>
<dbReference type="Gene3D" id="3.90.1110.10">
    <property type="entry name" value="RNA polymerase Rpb2, domain 2"/>
    <property type="match status" value="1"/>
</dbReference>
<dbReference type="FunFam" id="2.40.270.10:FF:000011">
    <property type="entry name" value="DNA-directed RNA polymerase subunit beta"/>
    <property type="match status" value="1"/>
</dbReference>
<evidence type="ECO:0000313" key="20">
    <source>
        <dbReference type="EMBL" id="CDW85711.1"/>
    </source>
</evidence>
<evidence type="ECO:0000256" key="10">
    <source>
        <dbReference type="ARBA" id="ARBA00023242"/>
    </source>
</evidence>
<keyword evidence="10" id="KW-0539">Nucleus</keyword>
<dbReference type="GO" id="GO:0008270">
    <property type="term" value="F:zinc ion binding"/>
    <property type="evidence" value="ECO:0007669"/>
    <property type="project" value="UniProtKB-KW"/>
</dbReference>
<comment type="subcellular location">
    <subcellularLocation>
        <location evidence="1">Nucleus</location>
        <location evidence="1">Nucleolus</location>
    </subcellularLocation>
</comment>
<gene>
    <name evidence="20" type="primary">Contig3356.g3593</name>
    <name evidence="20" type="ORF">STYLEM_14797</name>
</gene>
<evidence type="ECO:0000256" key="4">
    <source>
        <dbReference type="ARBA" id="ARBA00022679"/>
    </source>
</evidence>
<accession>A0A078AUL4</accession>
<dbReference type="InterPro" id="IPR015712">
    <property type="entry name" value="DNA-dir_RNA_pol_su2"/>
</dbReference>
<evidence type="ECO:0000256" key="3">
    <source>
        <dbReference type="ARBA" id="ARBA00022478"/>
    </source>
</evidence>
<feature type="domain" description="RNA polymerase Rpb2" evidence="19">
    <location>
        <begin position="473"/>
        <end position="535"/>
    </location>
</feature>
<evidence type="ECO:0000256" key="7">
    <source>
        <dbReference type="ARBA" id="ARBA00022771"/>
    </source>
</evidence>
<evidence type="ECO:0000256" key="5">
    <source>
        <dbReference type="ARBA" id="ARBA00022695"/>
    </source>
</evidence>